<keyword evidence="1" id="KW-1133">Transmembrane helix</keyword>
<accession>A0A9D1J0Y4</accession>
<evidence type="ECO:0000256" key="1">
    <source>
        <dbReference type="SAM" id="Phobius"/>
    </source>
</evidence>
<protein>
    <submittedName>
        <fullName evidence="2">Sporulation protein YqfD</fullName>
    </submittedName>
</protein>
<evidence type="ECO:0000313" key="3">
    <source>
        <dbReference type="Proteomes" id="UP000886785"/>
    </source>
</evidence>
<keyword evidence="1" id="KW-0812">Transmembrane</keyword>
<dbReference type="EMBL" id="DVHF01000050">
    <property type="protein sequence ID" value="HIR56887.1"/>
    <property type="molecule type" value="Genomic_DNA"/>
</dbReference>
<sequence length="395" mass="43965">MLSVKAVRWLMGWTEFSITAGTPRSAERFLNLAARQGIGLWDIRRDGDRFSARVGVRRYRDLCAPARKASVRLRAGKRSGFPFFLKRCGGRKGLFVGGALFLAILLVMPLFVWKIDVRGNDKISAGEIRAAAAEYGLVPGLPRRSLDTSDLEQKLMLRFPDIGWISLNTGGCVVTIEIDEKIAKPEIVDEEKYANVTAARGGQIIRLDVYEGEAQVEAGSAVVPGQLLISGVVEDGFGRSTLHHARGMALARTRRAVRISIPMRQTVSTPTGEVVERESVQLLGLSIPISFAEEPEGDFRRETETRTIQMQGIELPVTVFTERWVGIETEEVTLTEEQAQQRAEQEFEKFCQEQWKDIKVVSHTGEGKLNGDVYQLEITCVCEENIAVESEILLN</sequence>
<dbReference type="Proteomes" id="UP000886785">
    <property type="component" value="Unassembled WGS sequence"/>
</dbReference>
<organism evidence="2 3">
    <name type="scientific">Candidatus Gallacutalibacter pullicola</name>
    <dbReference type="NCBI Taxonomy" id="2840830"/>
    <lineage>
        <taxon>Bacteria</taxon>
        <taxon>Bacillati</taxon>
        <taxon>Bacillota</taxon>
        <taxon>Clostridia</taxon>
        <taxon>Eubacteriales</taxon>
        <taxon>Candidatus Gallacutalibacter</taxon>
    </lineage>
</organism>
<keyword evidence="1" id="KW-0472">Membrane</keyword>
<name>A0A9D1J0Y4_9FIRM</name>
<dbReference type="InterPro" id="IPR010690">
    <property type="entry name" value="YqfD"/>
</dbReference>
<proteinExistence type="predicted"/>
<reference evidence="2" key="2">
    <citation type="journal article" date="2021" name="PeerJ">
        <title>Extensive microbial diversity within the chicken gut microbiome revealed by metagenomics and culture.</title>
        <authorList>
            <person name="Gilroy R."/>
            <person name="Ravi A."/>
            <person name="Getino M."/>
            <person name="Pursley I."/>
            <person name="Horton D.L."/>
            <person name="Alikhan N.F."/>
            <person name="Baker D."/>
            <person name="Gharbi K."/>
            <person name="Hall N."/>
            <person name="Watson M."/>
            <person name="Adriaenssens E.M."/>
            <person name="Foster-Nyarko E."/>
            <person name="Jarju S."/>
            <person name="Secka A."/>
            <person name="Antonio M."/>
            <person name="Oren A."/>
            <person name="Chaudhuri R.R."/>
            <person name="La Ragione R."/>
            <person name="Hildebrand F."/>
            <person name="Pallen M.J."/>
        </authorList>
    </citation>
    <scope>NUCLEOTIDE SEQUENCE</scope>
    <source>
        <strain evidence="2">ChiSjej1B19-7085</strain>
    </source>
</reference>
<reference evidence="2" key="1">
    <citation type="submission" date="2020-10" db="EMBL/GenBank/DDBJ databases">
        <authorList>
            <person name="Gilroy R."/>
        </authorList>
    </citation>
    <scope>NUCLEOTIDE SEQUENCE</scope>
    <source>
        <strain evidence="2">ChiSjej1B19-7085</strain>
    </source>
</reference>
<feature type="transmembrane region" description="Helical" evidence="1">
    <location>
        <begin position="93"/>
        <end position="113"/>
    </location>
</feature>
<dbReference type="Pfam" id="PF06898">
    <property type="entry name" value="YqfD"/>
    <property type="match status" value="1"/>
</dbReference>
<dbReference type="AlphaFoldDB" id="A0A9D1J0Y4"/>
<gene>
    <name evidence="2" type="ORF">IAA54_04400</name>
</gene>
<evidence type="ECO:0000313" key="2">
    <source>
        <dbReference type="EMBL" id="HIR56887.1"/>
    </source>
</evidence>
<comment type="caution">
    <text evidence="2">The sequence shown here is derived from an EMBL/GenBank/DDBJ whole genome shotgun (WGS) entry which is preliminary data.</text>
</comment>